<dbReference type="CDD" id="cd00096">
    <property type="entry name" value="Ig"/>
    <property type="match status" value="2"/>
</dbReference>
<feature type="non-terminal residue" evidence="9">
    <location>
        <position position="1"/>
    </location>
</feature>
<keyword evidence="6" id="KW-0812">Transmembrane</keyword>
<evidence type="ECO:0000256" key="4">
    <source>
        <dbReference type="ARBA" id="ARBA00023319"/>
    </source>
</evidence>
<keyword evidence="3" id="KW-1015">Disulfide bond</keyword>
<gene>
    <name evidence="9" type="ORF">NEMVEDRAFT_v1g218534</name>
</gene>
<dbReference type="InterPro" id="IPR036116">
    <property type="entry name" value="FN3_sf"/>
</dbReference>
<dbReference type="Pfam" id="PF13895">
    <property type="entry name" value="Ig_2"/>
    <property type="match status" value="1"/>
</dbReference>
<dbReference type="SUPFAM" id="SSF49265">
    <property type="entry name" value="Fibronectin type III"/>
    <property type="match status" value="1"/>
</dbReference>
<evidence type="ECO:0000256" key="2">
    <source>
        <dbReference type="ARBA" id="ARBA00022737"/>
    </source>
</evidence>
<dbReference type="Gene3D" id="2.60.40.10">
    <property type="entry name" value="Immunoglobulins"/>
    <property type="match status" value="5"/>
</dbReference>
<dbReference type="PRINTS" id="PR00014">
    <property type="entry name" value="FNTYPEIII"/>
</dbReference>
<dbReference type="eggNOG" id="KOG4475">
    <property type="taxonomic scope" value="Eukaryota"/>
</dbReference>
<dbReference type="PROSITE" id="PS50853">
    <property type="entry name" value="FN3"/>
    <property type="match status" value="1"/>
</dbReference>
<dbReference type="InterPro" id="IPR051170">
    <property type="entry name" value="Neural/epithelial_adhesion"/>
</dbReference>
<evidence type="ECO:0000256" key="1">
    <source>
        <dbReference type="ARBA" id="ARBA00022729"/>
    </source>
</evidence>
<keyword evidence="1" id="KW-0732">Signal</keyword>
<sequence length="588" mass="62831">APAFNPPLDRSRDVAEDKDFSITCSASGRPAPNVTWVNKTSGSPVAHGTGSAILSLLKIQRHQAGVYQCQATNDVKRGAITQDFTINVQYPPEITPIQNTTVRAGETITLTCAVAGNPTPSVSWSKAGSGQSTGGNVFNEAGATKAETGQYVCTAVNIVSGNTQTKTVSTYVIVKYKPSIIANSPYQTVNETTGSLKLSCISDGYPAPMVTWSRDGVVVSPTSVYYSDSVTRSEAGTYTCTATNEMGSDTNTVQVTVNYKPEMASSTTNTSSWNRKVLSLQCKARGVPLPQITWYKPGGQPITAGVSPISGGQLQVTTTQDSGDYGQYKCRASNLLGSVGRLIYVTQWFSPGPPIIIVSNIEASSIKVNWAPPSSDGGSPVIDYKVEVDPAKPPREGVAGGPVVISGLTKNTEYTVKVTARNVVGYGEAGTIIIQTRKQDANNESEKIERRCDSCVAVTAACSTIIAVLIVSNLMSLFYIYRKGRPKQESRIPRGALNIAAVYEDPITMNTIDFVTNTTSASSDVTYKNHGSPYDEVTATSTYQSLDRTTRTYPDGRGQARGPREYEAVGGSGPERDKFYSILDFGVY</sequence>
<evidence type="ECO:0000313" key="9">
    <source>
        <dbReference type="EMBL" id="EDO31942.1"/>
    </source>
</evidence>
<dbReference type="STRING" id="45351.A7SWF5"/>
<dbReference type="AlphaFoldDB" id="A7SWF5"/>
<feature type="transmembrane region" description="Helical" evidence="6">
    <location>
        <begin position="456"/>
        <end position="481"/>
    </location>
</feature>
<dbReference type="SMART" id="SM00409">
    <property type="entry name" value="IG"/>
    <property type="match status" value="4"/>
</dbReference>
<feature type="domain" description="Ig-like" evidence="7">
    <location>
        <begin position="92"/>
        <end position="169"/>
    </location>
</feature>
<dbReference type="SMART" id="SM00408">
    <property type="entry name" value="IGc2"/>
    <property type="match status" value="4"/>
</dbReference>
<name>A7SWF5_NEMVE</name>
<dbReference type="InterPro" id="IPR007110">
    <property type="entry name" value="Ig-like_dom"/>
</dbReference>
<dbReference type="InterPro" id="IPR003598">
    <property type="entry name" value="Ig_sub2"/>
</dbReference>
<dbReference type="InterPro" id="IPR013783">
    <property type="entry name" value="Ig-like_fold"/>
</dbReference>
<evidence type="ECO:0000259" key="7">
    <source>
        <dbReference type="PROSITE" id="PS50835"/>
    </source>
</evidence>
<feature type="region of interest" description="Disordered" evidence="5">
    <location>
        <begin position="548"/>
        <end position="573"/>
    </location>
</feature>
<dbReference type="PANTHER" id="PTHR12231:SF253">
    <property type="entry name" value="DPR-INTERACTING PROTEIN ETA, ISOFORM B-RELATED"/>
    <property type="match status" value="1"/>
</dbReference>
<dbReference type="HOGENOM" id="CLU_464319_0_0_1"/>
<evidence type="ECO:0000256" key="3">
    <source>
        <dbReference type="ARBA" id="ARBA00023157"/>
    </source>
</evidence>
<dbReference type="OMA" id="RYTRGKH"/>
<dbReference type="InterPro" id="IPR036179">
    <property type="entry name" value="Ig-like_dom_sf"/>
</dbReference>
<organism evidence="9 10">
    <name type="scientific">Nematostella vectensis</name>
    <name type="common">Starlet sea anemone</name>
    <dbReference type="NCBI Taxonomy" id="45351"/>
    <lineage>
        <taxon>Eukaryota</taxon>
        <taxon>Metazoa</taxon>
        <taxon>Cnidaria</taxon>
        <taxon>Anthozoa</taxon>
        <taxon>Hexacorallia</taxon>
        <taxon>Actiniaria</taxon>
        <taxon>Edwardsiidae</taxon>
        <taxon>Nematostella</taxon>
    </lineage>
</organism>
<keyword evidence="10" id="KW-1185">Reference proteome</keyword>
<dbReference type="Proteomes" id="UP000001593">
    <property type="component" value="Unassembled WGS sequence"/>
</dbReference>
<reference evidence="9 10" key="1">
    <citation type="journal article" date="2007" name="Science">
        <title>Sea anemone genome reveals ancestral eumetazoan gene repertoire and genomic organization.</title>
        <authorList>
            <person name="Putnam N.H."/>
            <person name="Srivastava M."/>
            <person name="Hellsten U."/>
            <person name="Dirks B."/>
            <person name="Chapman J."/>
            <person name="Salamov A."/>
            <person name="Terry A."/>
            <person name="Shapiro H."/>
            <person name="Lindquist E."/>
            <person name="Kapitonov V.V."/>
            <person name="Jurka J."/>
            <person name="Genikhovich G."/>
            <person name="Grigoriev I.V."/>
            <person name="Lucas S.M."/>
            <person name="Steele R.E."/>
            <person name="Finnerty J.R."/>
            <person name="Technau U."/>
            <person name="Martindale M.Q."/>
            <person name="Rokhsar D.S."/>
        </authorList>
    </citation>
    <scope>NUCLEOTIDE SEQUENCE [LARGE SCALE GENOMIC DNA]</scope>
    <source>
        <strain evidence="10">CH2 X CH6</strain>
    </source>
</reference>
<dbReference type="EMBL" id="DS469859">
    <property type="protein sequence ID" value="EDO31942.1"/>
    <property type="molecule type" value="Genomic_DNA"/>
</dbReference>
<evidence type="ECO:0000256" key="6">
    <source>
        <dbReference type="SAM" id="Phobius"/>
    </source>
</evidence>
<keyword evidence="2" id="KW-0677">Repeat</keyword>
<dbReference type="SMART" id="SM00060">
    <property type="entry name" value="FN3"/>
    <property type="match status" value="1"/>
</dbReference>
<dbReference type="SUPFAM" id="SSF48726">
    <property type="entry name" value="Immunoglobulin"/>
    <property type="match status" value="4"/>
</dbReference>
<keyword evidence="6" id="KW-1133">Transmembrane helix</keyword>
<dbReference type="Pfam" id="PF13927">
    <property type="entry name" value="Ig_3"/>
    <property type="match status" value="3"/>
</dbReference>
<feature type="domain" description="Ig-like" evidence="7">
    <location>
        <begin position="2"/>
        <end position="87"/>
    </location>
</feature>
<dbReference type="PROSITE" id="PS50835">
    <property type="entry name" value="IG_LIKE"/>
    <property type="match status" value="4"/>
</dbReference>
<dbReference type="Pfam" id="PF00041">
    <property type="entry name" value="fn3"/>
    <property type="match status" value="1"/>
</dbReference>
<protein>
    <submittedName>
        <fullName evidence="9">Uncharacterized protein</fullName>
    </submittedName>
</protein>
<dbReference type="CDD" id="cd00063">
    <property type="entry name" value="FN3"/>
    <property type="match status" value="1"/>
</dbReference>
<dbReference type="InterPro" id="IPR003599">
    <property type="entry name" value="Ig_sub"/>
</dbReference>
<feature type="domain" description="Ig-like" evidence="7">
    <location>
        <begin position="178"/>
        <end position="256"/>
    </location>
</feature>
<dbReference type="InParanoid" id="A7SWF5"/>
<dbReference type="PANTHER" id="PTHR12231">
    <property type="entry name" value="CTX-RELATED TYPE I TRANSMEMBRANE PROTEIN"/>
    <property type="match status" value="1"/>
</dbReference>
<keyword evidence="6" id="KW-0472">Membrane</keyword>
<evidence type="ECO:0000313" key="10">
    <source>
        <dbReference type="Proteomes" id="UP000001593"/>
    </source>
</evidence>
<evidence type="ECO:0000256" key="5">
    <source>
        <dbReference type="SAM" id="MobiDB-lite"/>
    </source>
</evidence>
<dbReference type="FunFam" id="2.60.40.10:FF:003255">
    <property type="match status" value="1"/>
</dbReference>
<evidence type="ECO:0000259" key="8">
    <source>
        <dbReference type="PROSITE" id="PS50853"/>
    </source>
</evidence>
<feature type="domain" description="Ig-like" evidence="7">
    <location>
        <begin position="261"/>
        <end position="346"/>
    </location>
</feature>
<dbReference type="InterPro" id="IPR003961">
    <property type="entry name" value="FN3_dom"/>
</dbReference>
<feature type="domain" description="Fibronectin type-III" evidence="8">
    <location>
        <begin position="350"/>
        <end position="440"/>
    </location>
</feature>
<keyword evidence="4" id="KW-0393">Immunoglobulin domain</keyword>
<proteinExistence type="predicted"/>
<accession>A7SWF5</accession>